<evidence type="ECO:0000256" key="4">
    <source>
        <dbReference type="ARBA" id="ARBA00022777"/>
    </source>
</evidence>
<evidence type="ECO:0000256" key="3">
    <source>
        <dbReference type="ARBA" id="ARBA00022553"/>
    </source>
</evidence>
<dbReference type="InterPro" id="IPR036890">
    <property type="entry name" value="HATPase_C_sf"/>
</dbReference>
<keyword evidence="4" id="KW-0808">Transferase</keyword>
<dbReference type="InterPro" id="IPR005467">
    <property type="entry name" value="His_kinase_dom"/>
</dbReference>
<dbReference type="InterPro" id="IPR003594">
    <property type="entry name" value="HATPase_dom"/>
</dbReference>
<keyword evidence="3" id="KW-0597">Phosphoprotein</keyword>
<dbReference type="InterPro" id="IPR003661">
    <property type="entry name" value="HisK_dim/P_dom"/>
</dbReference>
<evidence type="ECO:0000256" key="2">
    <source>
        <dbReference type="ARBA" id="ARBA00012438"/>
    </source>
</evidence>
<evidence type="ECO:0000313" key="9">
    <source>
        <dbReference type="Proteomes" id="UP000265930"/>
    </source>
</evidence>
<keyword evidence="5" id="KW-0902">Two-component regulatory system</keyword>
<accession>A0A399J096</accession>
<evidence type="ECO:0000259" key="7">
    <source>
        <dbReference type="PROSITE" id="PS50109"/>
    </source>
</evidence>
<comment type="caution">
    <text evidence="8">The sequence shown here is derived from an EMBL/GenBank/DDBJ whole genome shotgun (WGS) entry which is preliminary data.</text>
</comment>
<dbReference type="InterPro" id="IPR004358">
    <property type="entry name" value="Sig_transdc_His_kin-like_C"/>
</dbReference>
<dbReference type="Proteomes" id="UP000265930">
    <property type="component" value="Unassembled WGS sequence"/>
</dbReference>
<reference evidence="8 9" key="1">
    <citation type="submission" date="2018-08" db="EMBL/GenBank/DDBJ databases">
        <title>Genome of Clostridium chromiireducens C1, DSM12136.</title>
        <authorList>
            <person name="Xing M."/>
            <person name="Wei Y."/>
            <person name="Ang E.L."/>
            <person name="Zhao H."/>
            <person name="Zhang Y."/>
        </authorList>
    </citation>
    <scope>NUCLEOTIDE SEQUENCE [LARGE SCALE GENOMIC DNA]</scope>
    <source>
        <strain evidence="8 9">C1</strain>
    </source>
</reference>
<evidence type="ECO:0000313" key="8">
    <source>
        <dbReference type="EMBL" id="RII36356.1"/>
    </source>
</evidence>
<dbReference type="Gene3D" id="1.10.287.130">
    <property type="match status" value="1"/>
</dbReference>
<dbReference type="PANTHER" id="PTHR43065:SF50">
    <property type="entry name" value="HISTIDINE KINASE"/>
    <property type="match status" value="1"/>
</dbReference>
<evidence type="ECO:0000256" key="1">
    <source>
        <dbReference type="ARBA" id="ARBA00000085"/>
    </source>
</evidence>
<dbReference type="PROSITE" id="PS50109">
    <property type="entry name" value="HIS_KIN"/>
    <property type="match status" value="1"/>
</dbReference>
<comment type="catalytic activity">
    <reaction evidence="1">
        <text>ATP + protein L-histidine = ADP + protein N-phospho-L-histidine.</text>
        <dbReference type="EC" id="2.7.13.3"/>
    </reaction>
</comment>
<dbReference type="PANTHER" id="PTHR43065">
    <property type="entry name" value="SENSOR HISTIDINE KINASE"/>
    <property type="match status" value="1"/>
</dbReference>
<feature type="domain" description="Histidine kinase" evidence="7">
    <location>
        <begin position="109"/>
        <end position="338"/>
    </location>
</feature>
<evidence type="ECO:0000256" key="5">
    <source>
        <dbReference type="ARBA" id="ARBA00023012"/>
    </source>
</evidence>
<protein>
    <recommendedName>
        <fullName evidence="2">histidine kinase</fullName>
        <ecNumber evidence="2">2.7.13.3</ecNumber>
    </recommendedName>
</protein>
<dbReference type="GO" id="GO:0000155">
    <property type="term" value="F:phosphorelay sensor kinase activity"/>
    <property type="evidence" value="ECO:0007669"/>
    <property type="project" value="InterPro"/>
</dbReference>
<dbReference type="EMBL" id="QXDJ01000001">
    <property type="protein sequence ID" value="RII36356.1"/>
    <property type="molecule type" value="Genomic_DNA"/>
</dbReference>
<dbReference type="PRINTS" id="PR00344">
    <property type="entry name" value="BCTRLSENSOR"/>
</dbReference>
<dbReference type="CDD" id="cd00082">
    <property type="entry name" value="HisKA"/>
    <property type="match status" value="1"/>
</dbReference>
<dbReference type="EC" id="2.7.13.3" evidence="2"/>
<keyword evidence="4" id="KW-0418">Kinase</keyword>
<dbReference type="SUPFAM" id="SSF47384">
    <property type="entry name" value="Homodimeric domain of signal transducing histidine kinase"/>
    <property type="match status" value="1"/>
</dbReference>
<evidence type="ECO:0000256" key="6">
    <source>
        <dbReference type="SAM" id="Coils"/>
    </source>
</evidence>
<keyword evidence="6" id="KW-0175">Coiled coil</keyword>
<proteinExistence type="predicted"/>
<dbReference type="SMART" id="SM00387">
    <property type="entry name" value="HATPase_c"/>
    <property type="match status" value="1"/>
</dbReference>
<feature type="coiled-coil region" evidence="6">
    <location>
        <begin position="20"/>
        <end position="47"/>
    </location>
</feature>
<gene>
    <name evidence="8" type="ORF">D2A34_02950</name>
</gene>
<dbReference type="SUPFAM" id="SSF55874">
    <property type="entry name" value="ATPase domain of HSP90 chaperone/DNA topoisomerase II/histidine kinase"/>
    <property type="match status" value="1"/>
</dbReference>
<name>A0A399J096_9CLOT</name>
<organism evidence="8 9">
    <name type="scientific">Clostridium chromiireducens</name>
    <dbReference type="NCBI Taxonomy" id="225345"/>
    <lineage>
        <taxon>Bacteria</taxon>
        <taxon>Bacillati</taxon>
        <taxon>Bacillota</taxon>
        <taxon>Clostridia</taxon>
        <taxon>Eubacteriales</taxon>
        <taxon>Clostridiaceae</taxon>
        <taxon>Clostridium</taxon>
    </lineage>
</organism>
<dbReference type="Pfam" id="PF02518">
    <property type="entry name" value="HATPase_c"/>
    <property type="match status" value="1"/>
</dbReference>
<dbReference type="InterPro" id="IPR036097">
    <property type="entry name" value="HisK_dim/P_sf"/>
</dbReference>
<sequence length="338" mass="38990">MMMRLSWWQLFRGCYMSEEKEYLIRRNIELEEQVGNLTKELIETNHEVLNILQAFEDLNKDMLINDKEKNDFLAKLKSSNKEQLEKIKMQENALIQADKLASLGQLIAGIAHEINNPNTYIRANIELLQKYWRLLEKKISVDEGNFYASIVSDIPSVMNSMYKGTERIMEIISALKAFAKEEKLFYEKININECIEEAYKLVKVELTKNKIIFLNKVSQVGYEINASKQKVEQVLINLFLNSIKAIKFKREENGQIVIFTSEDKDNFNISIKDNGCGIKKEHLDMIFNPFFTTHQEEGGTGLGLSIVHGIMKEHGGSIKVMSTENEGTEFTLVFPKGR</sequence>
<dbReference type="AlphaFoldDB" id="A0A399J096"/>
<dbReference type="Gene3D" id="3.30.565.10">
    <property type="entry name" value="Histidine kinase-like ATPase, C-terminal domain"/>
    <property type="match status" value="1"/>
</dbReference>